<organism evidence="1 2">
    <name type="scientific">Ranatra chinensis</name>
    <dbReference type="NCBI Taxonomy" id="642074"/>
    <lineage>
        <taxon>Eukaryota</taxon>
        <taxon>Metazoa</taxon>
        <taxon>Ecdysozoa</taxon>
        <taxon>Arthropoda</taxon>
        <taxon>Hexapoda</taxon>
        <taxon>Insecta</taxon>
        <taxon>Pterygota</taxon>
        <taxon>Neoptera</taxon>
        <taxon>Paraneoptera</taxon>
        <taxon>Hemiptera</taxon>
        <taxon>Heteroptera</taxon>
        <taxon>Panheteroptera</taxon>
        <taxon>Nepomorpha</taxon>
        <taxon>Nepidae</taxon>
        <taxon>Ranatrinae</taxon>
        <taxon>Ranatra</taxon>
    </lineage>
</organism>
<gene>
    <name evidence="1" type="ORF">AAG570_012910</name>
</gene>
<evidence type="ECO:0000313" key="2">
    <source>
        <dbReference type="Proteomes" id="UP001558652"/>
    </source>
</evidence>
<dbReference type="EMBL" id="JBFDAA010000008">
    <property type="protein sequence ID" value="KAL1129966.1"/>
    <property type="molecule type" value="Genomic_DNA"/>
</dbReference>
<dbReference type="InterPro" id="IPR053134">
    <property type="entry name" value="RNA-dir_DNA_polymerase"/>
</dbReference>
<sequence>MEGGPIPATWRVTHQIELDTDRPVYVKPRRYPQAQAAVICEEIRKMLEQGVIRKSVSPFCSPLWIVPKPAASDGTPRYCVVVDFKELNKRKCTERSLSRTGRHP</sequence>
<dbReference type="Proteomes" id="UP001558652">
    <property type="component" value="Unassembled WGS sequence"/>
</dbReference>
<dbReference type="AlphaFoldDB" id="A0ABD0YFJ2"/>
<dbReference type="GO" id="GO:0071897">
    <property type="term" value="P:DNA biosynthetic process"/>
    <property type="evidence" value="ECO:0007669"/>
    <property type="project" value="UniProtKB-ARBA"/>
</dbReference>
<keyword evidence="2" id="KW-1185">Reference proteome</keyword>
<name>A0ABD0YFJ2_9HEMI</name>
<protein>
    <submittedName>
        <fullName evidence="1">Uncharacterized protein</fullName>
    </submittedName>
</protein>
<evidence type="ECO:0000313" key="1">
    <source>
        <dbReference type="EMBL" id="KAL1129966.1"/>
    </source>
</evidence>
<dbReference type="PANTHER" id="PTHR24559">
    <property type="entry name" value="TRANSPOSON TY3-I GAG-POL POLYPROTEIN"/>
    <property type="match status" value="1"/>
</dbReference>
<dbReference type="PANTHER" id="PTHR24559:SF444">
    <property type="entry name" value="REVERSE TRANSCRIPTASE DOMAIN-CONTAINING PROTEIN"/>
    <property type="match status" value="1"/>
</dbReference>
<accession>A0ABD0YFJ2</accession>
<comment type="caution">
    <text evidence="1">The sequence shown here is derived from an EMBL/GenBank/DDBJ whole genome shotgun (WGS) entry which is preliminary data.</text>
</comment>
<dbReference type="InterPro" id="IPR043502">
    <property type="entry name" value="DNA/RNA_pol_sf"/>
</dbReference>
<dbReference type="Gene3D" id="3.10.10.10">
    <property type="entry name" value="HIV Type 1 Reverse Transcriptase, subunit A, domain 1"/>
    <property type="match status" value="1"/>
</dbReference>
<reference evidence="1 2" key="1">
    <citation type="submission" date="2024-07" db="EMBL/GenBank/DDBJ databases">
        <title>Chromosome-level genome assembly of the water stick insect Ranatra chinensis (Heteroptera: Nepidae).</title>
        <authorList>
            <person name="Liu X."/>
        </authorList>
    </citation>
    <scope>NUCLEOTIDE SEQUENCE [LARGE SCALE GENOMIC DNA]</scope>
    <source>
        <strain evidence="1">Cailab_2021Rc</strain>
        <tissue evidence="1">Muscle</tissue>
    </source>
</reference>
<dbReference type="SUPFAM" id="SSF56672">
    <property type="entry name" value="DNA/RNA polymerases"/>
    <property type="match status" value="1"/>
</dbReference>
<proteinExistence type="predicted"/>